<accession>A0A836EWT7</accession>
<evidence type="ECO:0000313" key="2">
    <source>
        <dbReference type="Proteomes" id="UP000667349"/>
    </source>
</evidence>
<dbReference type="GO" id="GO:0005615">
    <property type="term" value="C:extracellular space"/>
    <property type="evidence" value="ECO:0007669"/>
    <property type="project" value="TreeGrafter"/>
</dbReference>
<organism evidence="1 2">
    <name type="scientific">Acromyrmex insinuator</name>
    <dbReference type="NCBI Taxonomy" id="230686"/>
    <lineage>
        <taxon>Eukaryota</taxon>
        <taxon>Metazoa</taxon>
        <taxon>Ecdysozoa</taxon>
        <taxon>Arthropoda</taxon>
        <taxon>Hexapoda</taxon>
        <taxon>Insecta</taxon>
        <taxon>Pterygota</taxon>
        <taxon>Neoptera</taxon>
        <taxon>Endopterygota</taxon>
        <taxon>Hymenoptera</taxon>
        <taxon>Apocrita</taxon>
        <taxon>Aculeata</taxon>
        <taxon>Formicoidea</taxon>
        <taxon>Formicidae</taxon>
        <taxon>Myrmicinae</taxon>
        <taxon>Acromyrmex</taxon>
    </lineage>
</organism>
<dbReference type="Proteomes" id="UP000667349">
    <property type="component" value="Unassembled WGS sequence"/>
</dbReference>
<reference evidence="1" key="1">
    <citation type="submission" date="2020-02" db="EMBL/GenBank/DDBJ databases">
        <title>Relaxed selection underlies rapid genomic changes in the transitions from sociality to social parasitism in ants.</title>
        <authorList>
            <person name="Bi X."/>
        </authorList>
    </citation>
    <scope>NUCLEOTIDE SEQUENCE</scope>
    <source>
        <strain evidence="1">BGI-DK2013a</strain>
        <tissue evidence="1">Whole body</tissue>
    </source>
</reference>
<dbReference type="SMART" id="SM00700">
    <property type="entry name" value="JHBP"/>
    <property type="match status" value="1"/>
</dbReference>
<dbReference type="InterPro" id="IPR038606">
    <property type="entry name" value="To_sf"/>
</dbReference>
<dbReference type="PANTHER" id="PTHR11008:SF39">
    <property type="entry name" value="CIRCADIAN CLOCK-CONTROLLED PROTEIN-LIKE PROTEIN"/>
    <property type="match status" value="1"/>
</dbReference>
<keyword evidence="2" id="KW-1185">Reference proteome</keyword>
<sequence>FKVVLSSYYIILNTFIKFKLFIASYIHVCGRNDPNYDQCIVNTINNINSKICTGIPELNVAPTEPMNIDEIVIYNTDNLKLSVKESKIRGFCNFVINSLQVSSDKRHFDLNFVLKHLDMESVYDFDMRVLVPLANKGLVHVSADNLEAKIIIDFKEETKNGKTEIYASKVKTILNVKTFKYEFDDSEKDLVQLHDALTNIVNENEKDIIIKVKPALEEAVSKLIITVVNNVVRNRFEQLFPNKA</sequence>
<dbReference type="EMBL" id="JAANHZ010000255">
    <property type="protein sequence ID" value="KAG5313172.1"/>
    <property type="molecule type" value="Genomic_DNA"/>
</dbReference>
<comment type="caution">
    <text evidence="1">The sequence shown here is derived from an EMBL/GenBank/DDBJ whole genome shotgun (WGS) entry which is preliminary data.</text>
</comment>
<protein>
    <submittedName>
        <fullName evidence="1">CCCP protein</fullName>
    </submittedName>
</protein>
<feature type="non-terminal residue" evidence="1">
    <location>
        <position position="244"/>
    </location>
</feature>
<gene>
    <name evidence="1" type="ORF">G6Z75_0001657</name>
</gene>
<dbReference type="Gene3D" id="3.15.10.30">
    <property type="entry name" value="Haemolymph juvenile hormone binding protein"/>
    <property type="match status" value="1"/>
</dbReference>
<dbReference type="AlphaFoldDB" id="A0A836EWT7"/>
<name>A0A836EWT7_9HYME</name>
<feature type="non-terminal residue" evidence="1">
    <location>
        <position position="1"/>
    </location>
</feature>
<dbReference type="PANTHER" id="PTHR11008">
    <property type="entry name" value="PROTEIN TAKEOUT-LIKE PROTEIN"/>
    <property type="match status" value="1"/>
</dbReference>
<dbReference type="Pfam" id="PF06585">
    <property type="entry name" value="JHBP"/>
    <property type="match status" value="1"/>
</dbReference>
<dbReference type="InterPro" id="IPR010562">
    <property type="entry name" value="Haemolymph_juvenile_hormone-bd"/>
</dbReference>
<proteinExistence type="predicted"/>
<evidence type="ECO:0000313" key="1">
    <source>
        <dbReference type="EMBL" id="KAG5313172.1"/>
    </source>
</evidence>